<evidence type="ECO:0000313" key="3">
    <source>
        <dbReference type="EMBL" id="SUZ49979.1"/>
    </source>
</evidence>
<dbReference type="InterPro" id="IPR035985">
    <property type="entry name" value="Ubiquitin-activating_enz"/>
</dbReference>
<dbReference type="InterPro" id="IPR000594">
    <property type="entry name" value="ThiF_NAD_FAD-bd"/>
</dbReference>
<dbReference type="SUPFAM" id="SSF69572">
    <property type="entry name" value="Activating enzymes of the ubiquitin-like proteins"/>
    <property type="match status" value="1"/>
</dbReference>
<dbReference type="EMBL" id="UINC01000145">
    <property type="protein sequence ID" value="SUZ49979.1"/>
    <property type="molecule type" value="Genomic_DNA"/>
</dbReference>
<dbReference type="GO" id="GO:0005737">
    <property type="term" value="C:cytoplasm"/>
    <property type="evidence" value="ECO:0007669"/>
    <property type="project" value="TreeGrafter"/>
</dbReference>
<reference evidence="3" key="1">
    <citation type="submission" date="2018-05" db="EMBL/GenBank/DDBJ databases">
        <authorList>
            <person name="Lanie J.A."/>
            <person name="Ng W.-L."/>
            <person name="Kazmierczak K.M."/>
            <person name="Andrzejewski T.M."/>
            <person name="Davidsen T.M."/>
            <person name="Wayne K.J."/>
            <person name="Tettelin H."/>
            <person name="Glass J.I."/>
            <person name="Rusch D."/>
            <person name="Podicherti R."/>
            <person name="Tsui H.-C.T."/>
            <person name="Winkler M.E."/>
        </authorList>
    </citation>
    <scope>NUCLEOTIDE SEQUENCE</scope>
</reference>
<name>A0A381N695_9ZZZZ</name>
<dbReference type="GO" id="GO:0004792">
    <property type="term" value="F:thiosulfate-cyanide sulfurtransferase activity"/>
    <property type="evidence" value="ECO:0007669"/>
    <property type="project" value="TreeGrafter"/>
</dbReference>
<sequence length="313" mass="33691">MDNGKSFTVVDMRPEEHRNEFPLTGLNPVIADANSILETGDDTVLVCQFGIVTEGIIVEQKLENTFSLLGGVQAWIEFQSEKEDLSRWSRQTVLPEIGLDGQKRLLSATIAIVGMGGLGCPAAQSLTIAGVGKLKIIDGDKVELSNLHRQPLYGVEDIGRLKVEAAKEKLEKLNGDAVVEIVDVFLNEDNGINFVRDADIIIDATDNIQTRLLIDRLSKESGVPMVYGGLYRYEGQVAILNVNGSSGYSELFPDPPSGGDTCADAGILGMVPGIVGNIQALEAVKLIVGIEPNLAGKLLVYDGMNQTIQTIEL</sequence>
<accession>A0A381N695</accession>
<dbReference type="FunFam" id="3.40.50.720:FF:000080">
    <property type="entry name" value="Thiazole biosynthesis adenylyltransferase ThiF"/>
    <property type="match status" value="1"/>
</dbReference>
<organism evidence="3">
    <name type="scientific">marine metagenome</name>
    <dbReference type="NCBI Taxonomy" id="408172"/>
    <lineage>
        <taxon>unclassified sequences</taxon>
        <taxon>metagenomes</taxon>
        <taxon>ecological metagenomes</taxon>
    </lineage>
</organism>
<comment type="similarity">
    <text evidence="1">Belongs to the HesA/MoeB/ThiF family.</text>
</comment>
<dbReference type="PANTHER" id="PTHR10953">
    <property type="entry name" value="UBIQUITIN-ACTIVATING ENZYME E1"/>
    <property type="match status" value="1"/>
</dbReference>
<evidence type="ECO:0000259" key="2">
    <source>
        <dbReference type="Pfam" id="PF00899"/>
    </source>
</evidence>
<dbReference type="GO" id="GO:0008641">
    <property type="term" value="F:ubiquitin-like modifier activating enzyme activity"/>
    <property type="evidence" value="ECO:0007669"/>
    <property type="project" value="InterPro"/>
</dbReference>
<dbReference type="GO" id="GO:0016779">
    <property type="term" value="F:nucleotidyltransferase activity"/>
    <property type="evidence" value="ECO:0007669"/>
    <property type="project" value="TreeGrafter"/>
</dbReference>
<proteinExistence type="inferred from homology"/>
<dbReference type="PANTHER" id="PTHR10953:SF102">
    <property type="entry name" value="ADENYLYLTRANSFERASE AND SULFURTRANSFERASE MOCS3"/>
    <property type="match status" value="1"/>
</dbReference>
<feature type="domain" description="THIF-type NAD/FAD binding fold" evidence="2">
    <location>
        <begin position="89"/>
        <end position="312"/>
    </location>
</feature>
<dbReference type="InterPro" id="IPR045886">
    <property type="entry name" value="ThiF/MoeB/HesA"/>
</dbReference>
<dbReference type="AlphaFoldDB" id="A0A381N695"/>
<gene>
    <name evidence="3" type="ORF">METZ01_LOCUS2833</name>
</gene>
<protein>
    <recommendedName>
        <fullName evidence="2">THIF-type NAD/FAD binding fold domain-containing protein</fullName>
    </recommendedName>
</protein>
<dbReference type="Gene3D" id="3.40.50.720">
    <property type="entry name" value="NAD(P)-binding Rossmann-like Domain"/>
    <property type="match status" value="1"/>
</dbReference>
<evidence type="ECO:0000256" key="1">
    <source>
        <dbReference type="ARBA" id="ARBA00009919"/>
    </source>
</evidence>
<dbReference type="Pfam" id="PF00899">
    <property type="entry name" value="ThiF"/>
    <property type="match status" value="1"/>
</dbReference>
<dbReference type="CDD" id="cd00757">
    <property type="entry name" value="ThiF_MoeB_HesA_family"/>
    <property type="match status" value="1"/>
</dbReference>